<evidence type="ECO:0000313" key="2">
    <source>
        <dbReference type="EMBL" id="KAJ5475390.1"/>
    </source>
</evidence>
<proteinExistence type="predicted"/>
<accession>A0A9W9WU66</accession>
<reference evidence="3" key="2">
    <citation type="journal article" date="2023" name="IMA Fungus">
        <title>Comparative genomic study of the Penicillium genus elucidates a diverse pangenome and 15 lateral gene transfer events.</title>
        <authorList>
            <person name="Petersen C."/>
            <person name="Sorensen T."/>
            <person name="Nielsen M.R."/>
            <person name="Sondergaard T.E."/>
            <person name="Sorensen J.L."/>
            <person name="Fitzpatrick D.A."/>
            <person name="Frisvad J.C."/>
            <person name="Nielsen K.L."/>
        </authorList>
    </citation>
    <scope>NUCLEOTIDE SEQUENCE</scope>
    <source>
        <strain evidence="3">IBT 30728</strain>
    </source>
</reference>
<organism evidence="3 4">
    <name type="scientific">Penicillium diatomitis</name>
    <dbReference type="NCBI Taxonomy" id="2819901"/>
    <lineage>
        <taxon>Eukaryota</taxon>
        <taxon>Fungi</taxon>
        <taxon>Dikarya</taxon>
        <taxon>Ascomycota</taxon>
        <taxon>Pezizomycotina</taxon>
        <taxon>Eurotiomycetes</taxon>
        <taxon>Eurotiomycetidae</taxon>
        <taxon>Eurotiales</taxon>
        <taxon>Aspergillaceae</taxon>
        <taxon>Penicillium</taxon>
    </lineage>
</organism>
<evidence type="ECO:0000313" key="3">
    <source>
        <dbReference type="EMBL" id="KAJ5475396.1"/>
    </source>
</evidence>
<feature type="region of interest" description="Disordered" evidence="1">
    <location>
        <begin position="114"/>
        <end position="142"/>
    </location>
</feature>
<protein>
    <submittedName>
        <fullName evidence="3">Uncharacterized protein</fullName>
    </submittedName>
</protein>
<dbReference type="EMBL" id="JAPWDQ010000012">
    <property type="protein sequence ID" value="KAJ5475396.1"/>
    <property type="molecule type" value="Genomic_DNA"/>
</dbReference>
<gene>
    <name evidence="2" type="ORF">N7539_008456</name>
    <name evidence="3" type="ORF">N7539_008462</name>
</gene>
<dbReference type="EMBL" id="JAPWDQ010000012">
    <property type="protein sequence ID" value="KAJ5475390.1"/>
    <property type="molecule type" value="Genomic_DNA"/>
</dbReference>
<feature type="region of interest" description="Disordered" evidence="1">
    <location>
        <begin position="66"/>
        <end position="94"/>
    </location>
</feature>
<dbReference type="GeneID" id="81628306"/>
<comment type="caution">
    <text evidence="3">The sequence shown here is derived from an EMBL/GenBank/DDBJ whole genome shotgun (WGS) entry which is preliminary data.</text>
</comment>
<keyword evidence="4" id="KW-1185">Reference proteome</keyword>
<dbReference type="Proteomes" id="UP001148312">
    <property type="component" value="Unassembled WGS sequence"/>
</dbReference>
<dbReference type="AlphaFoldDB" id="A0A9W9WU66"/>
<reference evidence="3" key="1">
    <citation type="submission" date="2022-12" db="EMBL/GenBank/DDBJ databases">
        <authorList>
            <person name="Petersen C."/>
        </authorList>
    </citation>
    <scope>NUCLEOTIDE SEQUENCE</scope>
    <source>
        <strain evidence="3">IBT 30728</strain>
    </source>
</reference>
<sequence length="142" mass="15118">MGSVTPGVWVHVSTRFPPRGLVVAASEALGSWDPRQCRSLWTLGRWPADPSFGSILGEAALRHTPFAGVSRGSGPPSEGRMPQPVPARVGGGRNLCVRTGAEEPRGGNWMAARASPVRWGQSRRSDAFVRPNPLTKLRPSGG</sequence>
<dbReference type="RefSeq" id="XP_056787148.1">
    <property type="nucleotide sequence ID" value="XM_056938056.1"/>
</dbReference>
<name>A0A9W9WU66_9EURO</name>
<evidence type="ECO:0000313" key="4">
    <source>
        <dbReference type="Proteomes" id="UP001148312"/>
    </source>
</evidence>
<evidence type="ECO:0000256" key="1">
    <source>
        <dbReference type="SAM" id="MobiDB-lite"/>
    </source>
</evidence>